<dbReference type="eggNOG" id="ENOG502QZ8C">
    <property type="taxonomic scope" value="Eukaryota"/>
</dbReference>
<evidence type="ECO:0000256" key="2">
    <source>
        <dbReference type="SAM" id="SignalP"/>
    </source>
</evidence>
<accession>K0TBR5</accession>
<organism evidence="3 4">
    <name type="scientific">Thalassiosira oceanica</name>
    <name type="common">Marine diatom</name>
    <dbReference type="NCBI Taxonomy" id="159749"/>
    <lineage>
        <taxon>Eukaryota</taxon>
        <taxon>Sar</taxon>
        <taxon>Stramenopiles</taxon>
        <taxon>Ochrophyta</taxon>
        <taxon>Bacillariophyta</taxon>
        <taxon>Coscinodiscophyceae</taxon>
        <taxon>Thalassiosirophycidae</taxon>
        <taxon>Thalassiosirales</taxon>
        <taxon>Thalassiosiraceae</taxon>
        <taxon>Thalassiosira</taxon>
    </lineage>
</organism>
<dbReference type="OMA" id="HIANEAY"/>
<evidence type="ECO:0000313" key="3">
    <source>
        <dbReference type="EMBL" id="EJK74569.1"/>
    </source>
</evidence>
<name>K0TBR5_THAOC</name>
<feature type="signal peptide" evidence="2">
    <location>
        <begin position="1"/>
        <end position="22"/>
    </location>
</feature>
<dbReference type="AlphaFoldDB" id="K0TBR5"/>
<dbReference type="Proteomes" id="UP000266841">
    <property type="component" value="Unassembled WGS sequence"/>
</dbReference>
<feature type="transmembrane region" description="Helical" evidence="1">
    <location>
        <begin position="252"/>
        <end position="273"/>
    </location>
</feature>
<dbReference type="OrthoDB" id="47786at2759"/>
<gene>
    <name evidence="3" type="ORF">THAOC_03747</name>
</gene>
<keyword evidence="4" id="KW-1185">Reference proteome</keyword>
<sequence>MILNRAIVFMPLAGAWSPVAEAFQSTVDTPPSAARRHLGGMRTRLPMTRTTPAFRRGTALGMSDIPEDEDGFLTKIPKLKFEPPEDNFALVGDVLTLLVYTYADHIANEAYAASIAESEALALSKDLAGNMDVSLPVWFDHSNLYSFGPQWLAHHQIEIPYAPAIAASGLSFVLFSTVWILCGCLSGAFQTENTLECETSRSLVVTCRTWVFASIVMIALALGSDALWGQLDEINALSAPARGGLTRADADYIFDSLSVLAFWRFLLNGLFGYRRK</sequence>
<protein>
    <submittedName>
        <fullName evidence="3">Uncharacterized protein</fullName>
    </submittedName>
</protein>
<evidence type="ECO:0000313" key="4">
    <source>
        <dbReference type="Proteomes" id="UP000266841"/>
    </source>
</evidence>
<comment type="caution">
    <text evidence="3">The sequence shown here is derived from an EMBL/GenBank/DDBJ whole genome shotgun (WGS) entry which is preliminary data.</text>
</comment>
<feature type="chain" id="PRO_5003840867" evidence="2">
    <location>
        <begin position="23"/>
        <end position="276"/>
    </location>
</feature>
<feature type="transmembrane region" description="Helical" evidence="1">
    <location>
        <begin position="165"/>
        <end position="189"/>
    </location>
</feature>
<keyword evidence="2" id="KW-0732">Signal</keyword>
<keyword evidence="1" id="KW-1133">Transmembrane helix</keyword>
<keyword evidence="1" id="KW-0812">Transmembrane</keyword>
<keyword evidence="1" id="KW-0472">Membrane</keyword>
<reference evidence="3 4" key="1">
    <citation type="journal article" date="2012" name="Genome Biol.">
        <title>Genome and low-iron response of an oceanic diatom adapted to chronic iron limitation.</title>
        <authorList>
            <person name="Lommer M."/>
            <person name="Specht M."/>
            <person name="Roy A.S."/>
            <person name="Kraemer L."/>
            <person name="Andreson R."/>
            <person name="Gutowska M.A."/>
            <person name="Wolf J."/>
            <person name="Bergner S.V."/>
            <person name="Schilhabel M.B."/>
            <person name="Klostermeier U.C."/>
            <person name="Beiko R.G."/>
            <person name="Rosenstiel P."/>
            <person name="Hippler M."/>
            <person name="Laroche J."/>
        </authorList>
    </citation>
    <scope>NUCLEOTIDE SEQUENCE [LARGE SCALE GENOMIC DNA]</scope>
    <source>
        <strain evidence="3 4">CCMP1005</strain>
    </source>
</reference>
<dbReference type="EMBL" id="AGNL01003543">
    <property type="protein sequence ID" value="EJK74569.1"/>
    <property type="molecule type" value="Genomic_DNA"/>
</dbReference>
<feature type="transmembrane region" description="Helical" evidence="1">
    <location>
        <begin position="210"/>
        <end position="228"/>
    </location>
</feature>
<evidence type="ECO:0000256" key="1">
    <source>
        <dbReference type="SAM" id="Phobius"/>
    </source>
</evidence>
<proteinExistence type="predicted"/>